<organism evidence="1 2">
    <name type="scientific">Rhizophagus irregularis (strain DAOM 197198w)</name>
    <name type="common">Glomus intraradices</name>
    <dbReference type="NCBI Taxonomy" id="1432141"/>
    <lineage>
        <taxon>Eukaryota</taxon>
        <taxon>Fungi</taxon>
        <taxon>Fungi incertae sedis</taxon>
        <taxon>Mucoromycota</taxon>
        <taxon>Glomeromycotina</taxon>
        <taxon>Glomeromycetes</taxon>
        <taxon>Glomerales</taxon>
        <taxon>Glomeraceae</taxon>
        <taxon>Rhizophagus</taxon>
    </lineage>
</organism>
<proteinExistence type="predicted"/>
<accession>A0A015I4X2</accession>
<reference evidence="1 2" key="1">
    <citation type="submission" date="2014-02" db="EMBL/GenBank/DDBJ databases">
        <title>Single nucleus genome sequencing reveals high similarity among nuclei of an endomycorrhizal fungus.</title>
        <authorList>
            <person name="Lin K."/>
            <person name="Geurts R."/>
            <person name="Zhang Z."/>
            <person name="Limpens E."/>
            <person name="Saunders D.G."/>
            <person name="Mu D."/>
            <person name="Pang E."/>
            <person name="Cao H."/>
            <person name="Cha H."/>
            <person name="Lin T."/>
            <person name="Zhou Q."/>
            <person name="Shang Y."/>
            <person name="Li Y."/>
            <person name="Ivanov S."/>
            <person name="Sharma T."/>
            <person name="Velzen R.V."/>
            <person name="Ruijter N.D."/>
            <person name="Aanen D.K."/>
            <person name="Win J."/>
            <person name="Kamoun S."/>
            <person name="Bisseling T."/>
            <person name="Huang S."/>
        </authorList>
    </citation>
    <scope>NUCLEOTIDE SEQUENCE [LARGE SCALE GENOMIC DNA]</scope>
    <source>
        <strain evidence="2">DAOM197198w</strain>
    </source>
</reference>
<dbReference type="OrthoDB" id="2350738at2759"/>
<sequence length="156" mass="17643">MSNSNNIREGFSCGYPQNGNCFQQPINILDSLQNPQNSQNSALFYPSSAQQFGQNETNQQILSQQNNGIPIIPQSQNNFGSPNATATHDNYAVIPDQQFCCPQHNHHHPVTSPQMTFTHEVPGYTVMLIFIPNHLNMQNQQSQQNGYLNNYLNNHR</sequence>
<dbReference type="HOGENOM" id="CLU_1687608_0_0_1"/>
<evidence type="ECO:0000313" key="1">
    <source>
        <dbReference type="EMBL" id="EXX52072.1"/>
    </source>
</evidence>
<protein>
    <submittedName>
        <fullName evidence="1">Uncharacterized protein</fullName>
    </submittedName>
</protein>
<dbReference type="AlphaFoldDB" id="A0A015I4X2"/>
<comment type="caution">
    <text evidence="1">The sequence shown here is derived from an EMBL/GenBank/DDBJ whole genome shotgun (WGS) entry which is preliminary data.</text>
</comment>
<dbReference type="EMBL" id="JEMT01029481">
    <property type="protein sequence ID" value="EXX52072.1"/>
    <property type="molecule type" value="Genomic_DNA"/>
</dbReference>
<keyword evidence="2" id="KW-1185">Reference proteome</keyword>
<evidence type="ECO:0000313" key="2">
    <source>
        <dbReference type="Proteomes" id="UP000022910"/>
    </source>
</evidence>
<gene>
    <name evidence="1" type="ORF">RirG_256230</name>
</gene>
<dbReference type="Proteomes" id="UP000022910">
    <property type="component" value="Unassembled WGS sequence"/>
</dbReference>
<name>A0A015I4X2_RHIIW</name>